<dbReference type="Proteomes" id="UP000682111">
    <property type="component" value="Unassembled WGS sequence"/>
</dbReference>
<feature type="region of interest" description="Disordered" evidence="1">
    <location>
        <begin position="194"/>
        <end position="262"/>
    </location>
</feature>
<dbReference type="Pfam" id="PF10651">
    <property type="entry name" value="BppU_N"/>
    <property type="match status" value="1"/>
</dbReference>
<sequence>MSLENVFEIDVDIKSKTAIRTPTVTQNDAVVFNFRIYDEGRIYNIDDGSTFTMTSTRPDKQAVITVGEVTGINTIRFKLGTTEFEVKGKVEAVIQVYDADGRVSTIPFRYEVLSDPSGDYIPSEDEETLIQKVLGEGPKILADAQQATTEANEATEAANTATDNANQIAAEVSQAISDARQATQDATEITEIATKAEQEREVSETERQQNEAARVQAETSRQDAEALRQQHEAQRQSDTQTAISNAEEATEGAQAVADNTRYTEPYNEATEYKKNNVVRYGKNSYIALQDTQGNAPNASGDSEYWGLLAVGGVDGTGLVSSVNGVWPDENGNVELDFSAFATKQELHTLNEGLSDNINEVRDSLGTHVSDYISHTGFAATTGTSNNYTATLEPALSAYAEGVSLRIKIHEENTDVVTINVNELGEVPIKKADGSDVDAGQLKQDSVYTISFNGSNFILQGEGGGLNNLDRSSLITSVNGILGA</sequence>
<evidence type="ECO:0000313" key="4">
    <source>
        <dbReference type="Proteomes" id="UP000682111"/>
    </source>
</evidence>
<proteinExistence type="predicted"/>
<evidence type="ECO:0000313" key="3">
    <source>
        <dbReference type="EMBL" id="GIN60539.1"/>
    </source>
</evidence>
<accession>A0A919WF07</accession>
<dbReference type="RefSeq" id="WP_212933191.1">
    <property type="nucleotide sequence ID" value="NZ_BORC01000001.1"/>
</dbReference>
<evidence type="ECO:0000256" key="1">
    <source>
        <dbReference type="SAM" id="MobiDB-lite"/>
    </source>
</evidence>
<gene>
    <name evidence="3" type="ORF">J27TS8_05320</name>
</gene>
<keyword evidence="4" id="KW-1185">Reference proteome</keyword>
<feature type="compositionally biased region" description="Basic and acidic residues" evidence="1">
    <location>
        <begin position="220"/>
        <end position="235"/>
    </location>
</feature>
<feature type="compositionally biased region" description="Basic and acidic residues" evidence="1">
    <location>
        <begin position="194"/>
        <end position="209"/>
    </location>
</feature>
<comment type="caution">
    <text evidence="3">The sequence shown here is derived from an EMBL/GenBank/DDBJ whole genome shotgun (WGS) entry which is preliminary data.</text>
</comment>
<dbReference type="EMBL" id="BORC01000001">
    <property type="protein sequence ID" value="GIN60539.1"/>
    <property type="molecule type" value="Genomic_DNA"/>
</dbReference>
<dbReference type="AlphaFoldDB" id="A0A919WF07"/>
<evidence type="ECO:0000259" key="2">
    <source>
        <dbReference type="Pfam" id="PF10651"/>
    </source>
</evidence>
<name>A0A919WF07_9BACI</name>
<feature type="domain" description="BppU N-terminal" evidence="2">
    <location>
        <begin position="23"/>
        <end position="132"/>
    </location>
</feature>
<reference evidence="3" key="1">
    <citation type="submission" date="2021-03" db="EMBL/GenBank/DDBJ databases">
        <title>Antimicrobial resistance genes in bacteria isolated from Japanese honey, and their potential for conferring macrolide and lincosamide resistance in the American foulbrood pathogen Paenibacillus larvae.</title>
        <authorList>
            <person name="Okamoto M."/>
            <person name="Kumagai M."/>
            <person name="Kanamori H."/>
            <person name="Takamatsu D."/>
        </authorList>
    </citation>
    <scope>NUCLEOTIDE SEQUENCE</scope>
    <source>
        <strain evidence="3">J27TS8</strain>
    </source>
</reference>
<dbReference type="InterPro" id="IPR018913">
    <property type="entry name" value="BppU_N"/>
</dbReference>
<organism evidence="3 4">
    <name type="scientific">Robertmurraya siralis</name>
    <dbReference type="NCBI Taxonomy" id="77777"/>
    <lineage>
        <taxon>Bacteria</taxon>
        <taxon>Bacillati</taxon>
        <taxon>Bacillota</taxon>
        <taxon>Bacilli</taxon>
        <taxon>Bacillales</taxon>
        <taxon>Bacillaceae</taxon>
        <taxon>Robertmurraya</taxon>
    </lineage>
</organism>
<protein>
    <recommendedName>
        <fullName evidence="2">BppU N-terminal domain-containing protein</fullName>
    </recommendedName>
</protein>